<dbReference type="AlphaFoldDB" id="A0A6I8U5A9"/>
<evidence type="ECO:0000256" key="2">
    <source>
        <dbReference type="ARBA" id="ARBA00008098"/>
    </source>
</evidence>
<dbReference type="FunCoup" id="A0A6I8U5A9">
    <property type="interactions" value="5"/>
</dbReference>
<dbReference type="EnsemblMetazoa" id="AAEL025094-RA">
    <property type="protein sequence ID" value="AAEL025094-PA"/>
    <property type="gene ID" value="AAEL025094"/>
</dbReference>
<evidence type="ECO:0000256" key="3">
    <source>
        <dbReference type="ARBA" id="ARBA00022448"/>
    </source>
</evidence>
<protein>
    <submittedName>
        <fullName evidence="8">Uncharacterized protein</fullName>
    </submittedName>
</protein>
<dbReference type="Gene3D" id="1.10.238.270">
    <property type="match status" value="1"/>
</dbReference>
<keyword evidence="7" id="KW-1015">Disulfide bond</keyword>
<evidence type="ECO:0000256" key="4">
    <source>
        <dbReference type="ARBA" id="ARBA00022525"/>
    </source>
</evidence>
<keyword evidence="6" id="KW-0552">Olfaction</keyword>
<dbReference type="Proteomes" id="UP000008820">
    <property type="component" value="Chromosome 2"/>
</dbReference>
<dbReference type="InParanoid" id="A0A6I8U5A9"/>
<dbReference type="PANTHER" id="PTHR21066">
    <property type="entry name" value="ODORANT-BINDING PROTEIN 59A-RELATED"/>
    <property type="match status" value="1"/>
</dbReference>
<reference evidence="8" key="2">
    <citation type="submission" date="2020-05" db="UniProtKB">
        <authorList>
            <consortium name="EnsemblMetazoa"/>
        </authorList>
    </citation>
    <scope>IDENTIFICATION</scope>
    <source>
        <strain evidence="8">LVP_AGWG</strain>
    </source>
</reference>
<proteinExistence type="inferred from homology"/>
<keyword evidence="4" id="KW-0964">Secreted</keyword>
<evidence type="ECO:0000256" key="7">
    <source>
        <dbReference type="ARBA" id="ARBA00023157"/>
    </source>
</evidence>
<accession>A0A6I8U5A9</accession>
<evidence type="ECO:0000256" key="5">
    <source>
        <dbReference type="ARBA" id="ARBA00022606"/>
    </source>
</evidence>
<organism evidence="8 9">
    <name type="scientific">Aedes aegypti</name>
    <name type="common">Yellowfever mosquito</name>
    <name type="synonym">Culex aegypti</name>
    <dbReference type="NCBI Taxonomy" id="7159"/>
    <lineage>
        <taxon>Eukaryota</taxon>
        <taxon>Metazoa</taxon>
        <taxon>Ecdysozoa</taxon>
        <taxon>Arthropoda</taxon>
        <taxon>Hexapoda</taxon>
        <taxon>Insecta</taxon>
        <taxon>Pterygota</taxon>
        <taxon>Neoptera</taxon>
        <taxon>Endopterygota</taxon>
        <taxon>Diptera</taxon>
        <taxon>Nematocera</taxon>
        <taxon>Culicoidea</taxon>
        <taxon>Culicidae</taxon>
        <taxon>Culicinae</taxon>
        <taxon>Aedini</taxon>
        <taxon>Aedes</taxon>
        <taxon>Stegomyia</taxon>
    </lineage>
</organism>
<reference evidence="8 9" key="1">
    <citation type="submission" date="2017-06" db="EMBL/GenBank/DDBJ databases">
        <title>Aedes aegypti genome working group (AGWG) sequencing and assembly.</title>
        <authorList>
            <consortium name="Aedes aegypti Genome Working Group (AGWG)"/>
            <person name="Matthews B.J."/>
        </authorList>
    </citation>
    <scope>NUCLEOTIDE SEQUENCE [LARGE SCALE GENOMIC DNA]</scope>
    <source>
        <strain evidence="8 9">LVP_AGWG</strain>
    </source>
</reference>
<keyword evidence="9" id="KW-1185">Reference proteome</keyword>
<dbReference type="GO" id="GO:0005549">
    <property type="term" value="F:odorant binding"/>
    <property type="evidence" value="ECO:0007669"/>
    <property type="project" value="InterPro"/>
</dbReference>
<dbReference type="SUPFAM" id="SSF47565">
    <property type="entry name" value="Insect pheromone/odorant-binding proteins"/>
    <property type="match status" value="1"/>
</dbReference>
<dbReference type="InterPro" id="IPR006170">
    <property type="entry name" value="PBP/GOBP"/>
</dbReference>
<evidence type="ECO:0000313" key="8">
    <source>
        <dbReference type="EnsemblMetazoa" id="AAEL025094-PA"/>
    </source>
</evidence>
<keyword evidence="5" id="KW-0716">Sensory transduction</keyword>
<sequence>MKAVYFLCQIVFVGVIMKEVSTEECIKWQDHRKELENCCKYYPPYPQEGLNRCSKPALEQSGRDEAEYLRCLFECYFDRLGIVVDQTLDLDKVAEHLQSMSENSRDIVLNAYKKCAAETTGSLRVCHSYAQELEACALLEIDRHCPDEFYEPNEICDKRRAGVEFCE</sequence>
<dbReference type="PANTHER" id="PTHR21066:SF15">
    <property type="entry name" value="GH25962P-RELATED"/>
    <property type="match status" value="1"/>
</dbReference>
<name>A0A6I8U5A9_AEDAE</name>
<dbReference type="OrthoDB" id="7733267at2759"/>
<comment type="similarity">
    <text evidence="2">Belongs to the PBP/GOBP family.</text>
</comment>
<evidence type="ECO:0000256" key="6">
    <source>
        <dbReference type="ARBA" id="ARBA00022725"/>
    </source>
</evidence>
<dbReference type="Pfam" id="PF01395">
    <property type="entry name" value="PBP_GOBP"/>
    <property type="match status" value="1"/>
</dbReference>
<dbReference type="InterPro" id="IPR036728">
    <property type="entry name" value="PBP_GOBP_sf"/>
</dbReference>
<comment type="subcellular location">
    <subcellularLocation>
        <location evidence="1">Secreted</location>
    </subcellularLocation>
</comment>
<keyword evidence="3" id="KW-0813">Transport</keyword>
<dbReference type="GO" id="GO:0005576">
    <property type="term" value="C:extracellular region"/>
    <property type="evidence" value="ECO:0007669"/>
    <property type="project" value="UniProtKB-SubCell"/>
</dbReference>
<gene>
    <name evidence="8" type="primary">110675945</name>
</gene>
<dbReference type="InterPro" id="IPR052295">
    <property type="entry name" value="Odorant-binding_protein"/>
</dbReference>
<evidence type="ECO:0000313" key="9">
    <source>
        <dbReference type="Proteomes" id="UP000008820"/>
    </source>
</evidence>
<dbReference type="GO" id="GO:0007608">
    <property type="term" value="P:sensory perception of smell"/>
    <property type="evidence" value="ECO:0007669"/>
    <property type="project" value="UniProtKB-KW"/>
</dbReference>
<evidence type="ECO:0000256" key="1">
    <source>
        <dbReference type="ARBA" id="ARBA00004613"/>
    </source>
</evidence>